<keyword evidence="1" id="KW-0472">Membrane</keyword>
<dbReference type="Proteomes" id="UP000230066">
    <property type="component" value="Unassembled WGS sequence"/>
</dbReference>
<feature type="transmembrane region" description="Helical" evidence="1">
    <location>
        <begin position="228"/>
        <end position="248"/>
    </location>
</feature>
<evidence type="ECO:0000256" key="1">
    <source>
        <dbReference type="SAM" id="Phobius"/>
    </source>
</evidence>
<sequence length="508" mass="58874">MNCTFNDTVQLSSFDSKFDSLVRPCGTEFSFLEILHPYITNCNLRDLAVHVLGFVATILGPLMVLGIIGNLIVLTFLSTEIRRPRCLELWGGTICVVDLLFLMALGCLRCMLPKSRAWWGHHTTPIYLSGYLRCKLMQLVQSTLLGLRANVILFWLLEELSDSYQLSSVRRKTRCVLLIMIVIIISLMLAFPSFVVHGMWIYRDSFTCSFDPFWHRSYAQFAKLHNGWMVNGLFQSVLSFPLIIAIWLRLNTAKYASSYLGQYPRTPDILGLFRTSIILELLDNCHNYRIVLTYALSTYPLRLFSYVLRKMEKRLRGKPKTHTEARILFISHQTVQDLVVVFEIGVISFSILWWYSFLPDISYSFRRLGQRIRFSCQRRRRVLPALRTQTPFLKSKKVKKCYLEEAAAEFGQLCVLIKERQQLIDLLKKIRRRLRAKLNPLKVEPSLVLEEFVEDEEDKRTMVDEDTDFDSTIAPEMASLRSEVRSDLSLNLGQFSVGSIYSDEMDSK</sequence>
<feature type="transmembrane region" description="Helical" evidence="1">
    <location>
        <begin position="89"/>
        <end position="112"/>
    </location>
</feature>
<comment type="caution">
    <text evidence="2">The sequence shown here is derived from an EMBL/GenBank/DDBJ whole genome shotgun (WGS) entry which is preliminary data.</text>
</comment>
<evidence type="ECO:0000313" key="3">
    <source>
        <dbReference type="Proteomes" id="UP000230066"/>
    </source>
</evidence>
<organism evidence="2 3">
    <name type="scientific">Fasciola hepatica</name>
    <name type="common">Liver fluke</name>
    <dbReference type="NCBI Taxonomy" id="6192"/>
    <lineage>
        <taxon>Eukaryota</taxon>
        <taxon>Metazoa</taxon>
        <taxon>Spiralia</taxon>
        <taxon>Lophotrochozoa</taxon>
        <taxon>Platyhelminthes</taxon>
        <taxon>Trematoda</taxon>
        <taxon>Digenea</taxon>
        <taxon>Plagiorchiida</taxon>
        <taxon>Echinostomata</taxon>
        <taxon>Echinostomatoidea</taxon>
        <taxon>Fasciolidae</taxon>
        <taxon>Fasciola</taxon>
    </lineage>
</organism>
<dbReference type="EMBL" id="JXXN02002250">
    <property type="protein sequence ID" value="THD23250.1"/>
    <property type="molecule type" value="Genomic_DNA"/>
</dbReference>
<keyword evidence="1" id="KW-1133">Transmembrane helix</keyword>
<evidence type="ECO:0000313" key="2">
    <source>
        <dbReference type="EMBL" id="THD23250.1"/>
    </source>
</evidence>
<name>A0A4E0S058_FASHE</name>
<keyword evidence="3" id="KW-1185">Reference proteome</keyword>
<evidence type="ECO:0008006" key="4">
    <source>
        <dbReference type="Google" id="ProtNLM"/>
    </source>
</evidence>
<feature type="transmembrane region" description="Helical" evidence="1">
    <location>
        <begin position="338"/>
        <end position="357"/>
    </location>
</feature>
<dbReference type="AlphaFoldDB" id="A0A4E0S058"/>
<reference evidence="2" key="1">
    <citation type="submission" date="2019-03" db="EMBL/GenBank/DDBJ databases">
        <title>Improved annotation for the trematode Fasciola hepatica.</title>
        <authorList>
            <person name="Choi Y.-J."/>
            <person name="Martin J."/>
            <person name="Mitreva M."/>
        </authorList>
    </citation>
    <scope>NUCLEOTIDE SEQUENCE [LARGE SCALE GENOMIC DNA]</scope>
</reference>
<dbReference type="Gene3D" id="1.20.1070.10">
    <property type="entry name" value="Rhodopsin 7-helix transmembrane proteins"/>
    <property type="match status" value="1"/>
</dbReference>
<keyword evidence="1" id="KW-0812">Transmembrane</keyword>
<proteinExistence type="predicted"/>
<feature type="transmembrane region" description="Helical" evidence="1">
    <location>
        <begin position="47"/>
        <end position="77"/>
    </location>
</feature>
<accession>A0A4E0S058</accession>
<gene>
    <name evidence="2" type="ORF">D915_006142</name>
</gene>
<feature type="transmembrane region" description="Helical" evidence="1">
    <location>
        <begin position="177"/>
        <end position="202"/>
    </location>
</feature>
<protein>
    <recommendedName>
        <fullName evidence="4">G-protein coupled receptors family 1 profile domain-containing protein</fullName>
    </recommendedName>
</protein>